<dbReference type="AlphaFoldDB" id="A0A835YUZ5"/>
<dbReference type="Proteomes" id="UP000664859">
    <property type="component" value="Unassembled WGS sequence"/>
</dbReference>
<proteinExistence type="predicted"/>
<sequence>MFKRSFKRSRPGAVSPGACEQCHKGAVFVGFGVIQSSLALHFSIVDMEPIVIEVPRQEYSQDEAARKAECEAAAVEFMYVDSYAQLQLQLTQSSLAVKVGGISISTDMIIASNDVLCPEAVKRAQANGTRVVTGPQVTILSSANTWLVPEHLLARLIAVDSLLCKRTFNQSCVAPWHSSCGAASHMLSTRSTSSNSDGARTLSDSASVASFRSAGSNRQPWSWLMKRSHGAVVAIL</sequence>
<comment type="caution">
    <text evidence="1">The sequence shown here is derived from an EMBL/GenBank/DDBJ whole genome shotgun (WGS) entry which is preliminary data.</text>
</comment>
<accession>A0A835YUZ5</accession>
<organism evidence="1 2">
    <name type="scientific">Tribonema minus</name>
    <dbReference type="NCBI Taxonomy" id="303371"/>
    <lineage>
        <taxon>Eukaryota</taxon>
        <taxon>Sar</taxon>
        <taxon>Stramenopiles</taxon>
        <taxon>Ochrophyta</taxon>
        <taxon>PX clade</taxon>
        <taxon>Xanthophyceae</taxon>
        <taxon>Tribonematales</taxon>
        <taxon>Tribonemataceae</taxon>
        <taxon>Tribonema</taxon>
    </lineage>
</organism>
<dbReference type="EMBL" id="JAFCMP010000268">
    <property type="protein sequence ID" value="KAG5182162.1"/>
    <property type="molecule type" value="Genomic_DNA"/>
</dbReference>
<protein>
    <submittedName>
        <fullName evidence="1">Uncharacterized protein</fullName>
    </submittedName>
</protein>
<evidence type="ECO:0000313" key="2">
    <source>
        <dbReference type="Proteomes" id="UP000664859"/>
    </source>
</evidence>
<evidence type="ECO:0000313" key="1">
    <source>
        <dbReference type="EMBL" id="KAG5182162.1"/>
    </source>
</evidence>
<keyword evidence="2" id="KW-1185">Reference proteome</keyword>
<gene>
    <name evidence="1" type="ORF">JKP88DRAFT_278389</name>
</gene>
<reference evidence="1" key="1">
    <citation type="submission" date="2021-02" db="EMBL/GenBank/DDBJ databases">
        <title>First Annotated Genome of the Yellow-green Alga Tribonema minus.</title>
        <authorList>
            <person name="Mahan K.M."/>
        </authorList>
    </citation>
    <scope>NUCLEOTIDE SEQUENCE</scope>
    <source>
        <strain evidence="1">UTEX B ZZ1240</strain>
    </source>
</reference>
<name>A0A835YUZ5_9STRA</name>